<proteinExistence type="predicted"/>
<evidence type="ECO:0000313" key="2">
    <source>
        <dbReference type="Proteomes" id="UP000674084"/>
    </source>
</evidence>
<reference evidence="1 2" key="1">
    <citation type="submission" date="2021-04" db="EMBL/GenBank/DDBJ databases">
        <title>Whole-genome sequencing of Saccharopolyspora endophytica KCTC 19397.</title>
        <authorList>
            <person name="Ay H."/>
            <person name="Saygin H."/>
            <person name="Sahin N."/>
        </authorList>
    </citation>
    <scope>NUCLEOTIDE SEQUENCE [LARGE SCALE GENOMIC DNA]</scope>
    <source>
        <strain evidence="1 2">KCTC 19397</strain>
    </source>
</reference>
<protein>
    <submittedName>
        <fullName evidence="1">Uncharacterized protein</fullName>
    </submittedName>
</protein>
<sequence>MDFKLNDAVRALLEQLADRLPKRRLDSYRALGEAGESATLLNELCKMLIGRGTVVTPAEKMALARLLNEVPAGDHEYLDNRDETLAAIQVAAQSQAITQEELRGLSADAQALLELLANRLPANRLEEYRTLSNVGEWGILINELSASLVVRQIPVTPAERDALAALLNWFRPAAVSDLAYIRDRDNTLSSLNVA</sequence>
<accession>A0ABS5DB47</accession>
<keyword evidence="2" id="KW-1185">Reference proteome</keyword>
<dbReference type="RefSeq" id="WP_210968909.1">
    <property type="nucleotide sequence ID" value="NZ_JAGPXE010000002.1"/>
</dbReference>
<dbReference type="Proteomes" id="UP000674084">
    <property type="component" value="Unassembled WGS sequence"/>
</dbReference>
<gene>
    <name evidence="1" type="ORF">KBO27_05870</name>
</gene>
<organism evidence="1 2">
    <name type="scientific">Saccharopolyspora endophytica</name>
    <dbReference type="NCBI Taxonomy" id="543886"/>
    <lineage>
        <taxon>Bacteria</taxon>
        <taxon>Bacillati</taxon>
        <taxon>Actinomycetota</taxon>
        <taxon>Actinomycetes</taxon>
        <taxon>Pseudonocardiales</taxon>
        <taxon>Pseudonocardiaceae</taxon>
        <taxon>Saccharopolyspora</taxon>
    </lineage>
</organism>
<dbReference type="EMBL" id="JAGPXE010000002">
    <property type="protein sequence ID" value="MBQ0923460.1"/>
    <property type="molecule type" value="Genomic_DNA"/>
</dbReference>
<comment type="caution">
    <text evidence="1">The sequence shown here is derived from an EMBL/GenBank/DDBJ whole genome shotgun (WGS) entry which is preliminary data.</text>
</comment>
<evidence type="ECO:0000313" key="1">
    <source>
        <dbReference type="EMBL" id="MBQ0923460.1"/>
    </source>
</evidence>
<name>A0ABS5DB47_9PSEU</name>